<dbReference type="AlphaFoldDB" id="A0A1B1MQ81"/>
<evidence type="ECO:0000313" key="2">
    <source>
        <dbReference type="EMBL" id="ANS70759.1"/>
    </source>
</evidence>
<name>A0A1B1MQ81_STRLN</name>
<protein>
    <submittedName>
        <fullName evidence="2">Putative transposase</fullName>
    </submittedName>
</protein>
<feature type="compositionally biased region" description="Low complexity" evidence="1">
    <location>
        <begin position="41"/>
        <end position="57"/>
    </location>
</feature>
<dbReference type="Proteomes" id="UP000092598">
    <property type="component" value="Chromosome"/>
</dbReference>
<keyword evidence="3" id="KW-1185">Reference proteome</keyword>
<dbReference type="KEGG" id="sls:SLINC_8535"/>
<dbReference type="EMBL" id="CP016438">
    <property type="protein sequence ID" value="ANS70759.1"/>
    <property type="molecule type" value="Genomic_DNA"/>
</dbReference>
<dbReference type="PATRIC" id="fig|1915.4.peg.9432"/>
<gene>
    <name evidence="2" type="ORF">SLINC_8535</name>
</gene>
<organism evidence="2 3">
    <name type="scientific">Streptomyces lincolnensis</name>
    <dbReference type="NCBI Taxonomy" id="1915"/>
    <lineage>
        <taxon>Bacteria</taxon>
        <taxon>Bacillati</taxon>
        <taxon>Actinomycetota</taxon>
        <taxon>Actinomycetes</taxon>
        <taxon>Kitasatosporales</taxon>
        <taxon>Streptomycetaceae</taxon>
        <taxon>Streptomyces</taxon>
    </lineage>
</organism>
<accession>A0A1B1MQ81</accession>
<feature type="compositionally biased region" description="Basic residues" evidence="1">
    <location>
        <begin position="23"/>
        <end position="40"/>
    </location>
</feature>
<reference evidence="2 3" key="1">
    <citation type="submission" date="2016-07" db="EMBL/GenBank/DDBJ databases">
        <title>Enhancement of antibiotic productionsby engineered nitrateutilization in actinobacteria.</title>
        <authorList>
            <person name="Meng S.C."/>
        </authorList>
    </citation>
    <scope>NUCLEOTIDE SEQUENCE [LARGE SCALE GENOMIC DNA]</scope>
    <source>
        <strain evidence="2 3">NRRL 2936</strain>
    </source>
</reference>
<evidence type="ECO:0000256" key="1">
    <source>
        <dbReference type="SAM" id="MobiDB-lite"/>
    </source>
</evidence>
<dbReference type="STRING" id="1915.SLINC_8535"/>
<sequence length="141" mass="15094">MGHTRDAAAPDTAPKTIRMPRSPCRHHPRPRKFPATRRTRAAAAPATSSACSSRSATGIGLHQAQPNSARRQTSRADRTGTGPRTSACPPQAGAPGREPVGDLQSPEHPDQRIRRGLRLIQYRSHLIDGCLAETGRTIGPA</sequence>
<proteinExistence type="predicted"/>
<feature type="region of interest" description="Disordered" evidence="1">
    <location>
        <begin position="1"/>
        <end position="112"/>
    </location>
</feature>
<evidence type="ECO:0000313" key="3">
    <source>
        <dbReference type="Proteomes" id="UP000092598"/>
    </source>
</evidence>